<sequence length="25" mass="3011">MMSLWGLETHKPTPQKKKKKKSLWV</sequence>
<dbReference type="EMBL" id="GGEC01061682">
    <property type="protein sequence ID" value="MBX42166.1"/>
    <property type="molecule type" value="Transcribed_RNA"/>
</dbReference>
<accession>A0A2P2NI61</accession>
<evidence type="ECO:0000256" key="1">
    <source>
        <dbReference type="SAM" id="MobiDB-lite"/>
    </source>
</evidence>
<name>A0A2P2NI61_RHIMU</name>
<evidence type="ECO:0000313" key="2">
    <source>
        <dbReference type="EMBL" id="MBX42166.1"/>
    </source>
</evidence>
<organism evidence="2">
    <name type="scientific">Rhizophora mucronata</name>
    <name type="common">Asiatic mangrove</name>
    <dbReference type="NCBI Taxonomy" id="61149"/>
    <lineage>
        <taxon>Eukaryota</taxon>
        <taxon>Viridiplantae</taxon>
        <taxon>Streptophyta</taxon>
        <taxon>Embryophyta</taxon>
        <taxon>Tracheophyta</taxon>
        <taxon>Spermatophyta</taxon>
        <taxon>Magnoliopsida</taxon>
        <taxon>eudicotyledons</taxon>
        <taxon>Gunneridae</taxon>
        <taxon>Pentapetalae</taxon>
        <taxon>rosids</taxon>
        <taxon>fabids</taxon>
        <taxon>Malpighiales</taxon>
        <taxon>Rhizophoraceae</taxon>
        <taxon>Rhizophora</taxon>
    </lineage>
</organism>
<feature type="region of interest" description="Disordered" evidence="1">
    <location>
        <begin position="1"/>
        <end position="25"/>
    </location>
</feature>
<dbReference type="AlphaFoldDB" id="A0A2P2NI61"/>
<feature type="compositionally biased region" description="Basic residues" evidence="1">
    <location>
        <begin position="13"/>
        <end position="25"/>
    </location>
</feature>
<protein>
    <submittedName>
        <fullName evidence="2">Uncharacterized protein</fullName>
    </submittedName>
</protein>
<proteinExistence type="predicted"/>
<reference evidence="2" key="1">
    <citation type="submission" date="2018-02" db="EMBL/GenBank/DDBJ databases">
        <title>Rhizophora mucronata_Transcriptome.</title>
        <authorList>
            <person name="Meera S.P."/>
            <person name="Sreeshan A."/>
            <person name="Augustine A."/>
        </authorList>
    </citation>
    <scope>NUCLEOTIDE SEQUENCE</scope>
    <source>
        <tissue evidence="2">Leaf</tissue>
    </source>
</reference>